<keyword evidence="8" id="KW-1185">Reference proteome</keyword>
<gene>
    <name evidence="7" type="ORF">JDW22_05695</name>
</gene>
<sequence length="166" mass="18592">MLNRILIDSQAFTAKQETLQGNVLLNQLDERVWTRDFTDLSSSIAYTLTGGIDKWQRPYLTLTLSGCLPLQCQRCMQPTGFALNENVRIVLFENEETLDEAMLADEDLEGMLQEPEIDVFSLIEDQILMALPFSPKHEQCGNAQLEANNQSKPNPFAALAGLKKSG</sequence>
<name>A0ABS1BS80_9NEIS</name>
<evidence type="ECO:0000256" key="5">
    <source>
        <dbReference type="ARBA" id="ARBA00031841"/>
    </source>
</evidence>
<dbReference type="RefSeq" id="WP_200522260.1">
    <property type="nucleotide sequence ID" value="NZ_JAEHNZ010000002.1"/>
</dbReference>
<evidence type="ECO:0000313" key="7">
    <source>
        <dbReference type="EMBL" id="MBK0396082.1"/>
    </source>
</evidence>
<dbReference type="Pfam" id="PF02620">
    <property type="entry name" value="YceD"/>
    <property type="match status" value="1"/>
</dbReference>
<accession>A0ABS1BS80</accession>
<dbReference type="InterPro" id="IPR039255">
    <property type="entry name" value="YceD_bac"/>
</dbReference>
<evidence type="ECO:0000256" key="3">
    <source>
        <dbReference type="ARBA" id="ARBA00015716"/>
    </source>
</evidence>
<comment type="similarity">
    <text evidence="2">Belongs to the DUF177 domain family.</text>
</comment>
<evidence type="ECO:0000313" key="8">
    <source>
        <dbReference type="Proteomes" id="UP000614058"/>
    </source>
</evidence>
<dbReference type="PANTHER" id="PTHR38099:SF1">
    <property type="entry name" value="LARGE RIBOSOMAL RNA SUBUNIT ACCUMULATION PROTEIN YCED"/>
    <property type="match status" value="1"/>
</dbReference>
<keyword evidence="4" id="KW-0690">Ribosome biogenesis</keyword>
<reference evidence="7 8" key="1">
    <citation type="journal article" date="2021" name="Pathogens">
        <title>Isolation and Characterization of Kingella bonacorsii sp. nov., A Novel Kingella Species Detected in a Stable Periodontitis Subject.</title>
        <authorList>
            <person name="Antezack A."/>
            <person name="Boxberger M."/>
            <person name="Rolland C."/>
            <person name="Monnet-Corti V."/>
            <person name="La Scola B."/>
        </authorList>
    </citation>
    <scope>NUCLEOTIDE SEQUENCE [LARGE SCALE GENOMIC DNA]</scope>
    <source>
        <strain evidence="7 8">Marseille-Q4569</strain>
    </source>
</reference>
<evidence type="ECO:0000256" key="1">
    <source>
        <dbReference type="ARBA" id="ARBA00002868"/>
    </source>
</evidence>
<evidence type="ECO:0000256" key="4">
    <source>
        <dbReference type="ARBA" id="ARBA00022517"/>
    </source>
</evidence>
<protein>
    <recommendedName>
        <fullName evidence="3">Large ribosomal RNA subunit accumulation protein YceD</fullName>
    </recommendedName>
    <alternativeName>
        <fullName evidence="5">23S rRNA accumulation protein YceD</fullName>
    </alternativeName>
</protein>
<dbReference type="Proteomes" id="UP000614058">
    <property type="component" value="Unassembled WGS sequence"/>
</dbReference>
<dbReference type="PANTHER" id="PTHR38099">
    <property type="entry name" value="LARGE RIBOSOMAL RNA SUBUNIT ACCUMULATION PROTEIN YCED"/>
    <property type="match status" value="1"/>
</dbReference>
<feature type="region of interest" description="Disordered" evidence="6">
    <location>
        <begin position="146"/>
        <end position="166"/>
    </location>
</feature>
<dbReference type="InterPro" id="IPR003772">
    <property type="entry name" value="YceD"/>
</dbReference>
<dbReference type="EMBL" id="JAEHNZ010000002">
    <property type="protein sequence ID" value="MBK0396082.1"/>
    <property type="molecule type" value="Genomic_DNA"/>
</dbReference>
<evidence type="ECO:0000256" key="2">
    <source>
        <dbReference type="ARBA" id="ARBA00010740"/>
    </source>
</evidence>
<organism evidence="7 8">
    <name type="scientific">Kingella bonacorsii</name>
    <dbReference type="NCBI Taxonomy" id="2796361"/>
    <lineage>
        <taxon>Bacteria</taxon>
        <taxon>Pseudomonadati</taxon>
        <taxon>Pseudomonadota</taxon>
        <taxon>Betaproteobacteria</taxon>
        <taxon>Neisseriales</taxon>
        <taxon>Neisseriaceae</taxon>
        <taxon>Kingella</taxon>
    </lineage>
</organism>
<proteinExistence type="inferred from homology"/>
<comment type="function">
    <text evidence="1">Plays a role in synthesis, processing and/or stability of 23S rRNA.</text>
</comment>
<evidence type="ECO:0000256" key="6">
    <source>
        <dbReference type="SAM" id="MobiDB-lite"/>
    </source>
</evidence>
<comment type="caution">
    <text evidence="7">The sequence shown here is derived from an EMBL/GenBank/DDBJ whole genome shotgun (WGS) entry which is preliminary data.</text>
</comment>